<dbReference type="OrthoDB" id="430354at2759"/>
<evidence type="ECO:0000256" key="5">
    <source>
        <dbReference type="ARBA" id="ARBA00022692"/>
    </source>
</evidence>
<dbReference type="InterPro" id="IPR022751">
    <property type="entry name" value="Alpha_mannosyltransferase"/>
</dbReference>
<evidence type="ECO:0000256" key="9">
    <source>
        <dbReference type="ARBA" id="ARBA00023136"/>
    </source>
</evidence>
<keyword evidence="7 11" id="KW-1133">Transmembrane helix</keyword>
<sequence length="519" mass="60161">MLAKATSPSRRNVFFLLVLILVVGSVILYLKVFYRPSYQRVELLNNRISSVWTKQDFECIEWQATTGCVPHGKPSYTLPCNASITEGMSGYCQIRNISTGHVYQSMFTWCNSINIAAKFTCNDALAFSNYPIQAANYVHKDPVSKFQYPRGIVFSVYERAIPGVVAIIQLLRSYNCTLPVELFYDPSEFNLSTSLAVQKLIQTDENKIVLRTIDDLSYIKFRTKPYALYYSHFQQVLFLDCDNIPLRDPTYLFDLLNASTTAVFWPDYWQPSYTEFNVHQTSLLWEYLDMSFVDGFEQESGQLLVDRNSSRAALNKLMFYTQGPKDASNFLESKLLVYGDKDLFRLAWTNTSTPYHYIEEPPAFAGVYRWWLTRFCGLTMVQFDHHGDMVFLHRNMIKLNGDSTQKPELLHIARFNTSTHNVTEQYKVECKGRQLGGKLCWGFKYPFVPYQVTPIDNFHPIHIAEAKVISFAIKAGEVDHLQKTNPVEIPTNWLWFQCGLSFGILIIFGLLLWRRKWYR</sequence>
<keyword evidence="8" id="KW-0333">Golgi apparatus</keyword>
<proteinExistence type="inferred from homology"/>
<evidence type="ECO:0000256" key="10">
    <source>
        <dbReference type="ARBA" id="ARBA00037847"/>
    </source>
</evidence>
<evidence type="ECO:0000256" key="2">
    <source>
        <dbReference type="ARBA" id="ARBA00004606"/>
    </source>
</evidence>
<dbReference type="PANTHER" id="PTHR31646:SF1">
    <property type="entry name" value="ALPHA-1,2-MANNOSYLTRANSFERASE MNN2"/>
    <property type="match status" value="1"/>
</dbReference>
<dbReference type="GO" id="GO:0000026">
    <property type="term" value="F:alpha-1,2-mannosyltransferase activity"/>
    <property type="evidence" value="ECO:0007669"/>
    <property type="project" value="TreeGrafter"/>
</dbReference>
<keyword evidence="13" id="KW-1185">Reference proteome</keyword>
<evidence type="ECO:0000256" key="3">
    <source>
        <dbReference type="ARBA" id="ARBA00009105"/>
    </source>
</evidence>
<dbReference type="GO" id="GO:0046354">
    <property type="term" value="P:mannan biosynthetic process"/>
    <property type="evidence" value="ECO:0007669"/>
    <property type="project" value="TreeGrafter"/>
</dbReference>
<feature type="transmembrane region" description="Helical" evidence="11">
    <location>
        <begin position="12"/>
        <end position="34"/>
    </location>
</feature>
<evidence type="ECO:0000256" key="11">
    <source>
        <dbReference type="SAM" id="Phobius"/>
    </source>
</evidence>
<evidence type="ECO:0000256" key="4">
    <source>
        <dbReference type="ARBA" id="ARBA00022679"/>
    </source>
</evidence>
<dbReference type="Gene3D" id="3.90.550.10">
    <property type="entry name" value="Spore Coat Polysaccharide Biosynthesis Protein SpsA, Chain A"/>
    <property type="match status" value="1"/>
</dbReference>
<dbReference type="InterPro" id="IPR029044">
    <property type="entry name" value="Nucleotide-diphossugar_trans"/>
</dbReference>
<evidence type="ECO:0000256" key="1">
    <source>
        <dbReference type="ARBA" id="ARBA00004394"/>
    </source>
</evidence>
<reference evidence="12 13" key="1">
    <citation type="journal article" date="2014" name="Genome Biol. Evol.">
        <title>The secreted proteins of Achlya hypogyna and Thraustotheca clavata identify the ancestral oomycete secretome and reveal gene acquisitions by horizontal gene transfer.</title>
        <authorList>
            <person name="Misner I."/>
            <person name="Blouin N."/>
            <person name="Leonard G."/>
            <person name="Richards T.A."/>
            <person name="Lane C.E."/>
        </authorList>
    </citation>
    <scope>NUCLEOTIDE SEQUENCE [LARGE SCALE GENOMIC DNA]</scope>
    <source>
        <strain evidence="12 13">ATCC 34112</strain>
    </source>
</reference>
<comment type="similarity">
    <text evidence="3">Belongs to the MNN1/MNT family.</text>
</comment>
<keyword evidence="4" id="KW-0808">Transferase</keyword>
<dbReference type="SUPFAM" id="SSF53448">
    <property type="entry name" value="Nucleotide-diphospho-sugar transferases"/>
    <property type="match status" value="1"/>
</dbReference>
<organism evidence="12 13">
    <name type="scientific">Thraustotheca clavata</name>
    <dbReference type="NCBI Taxonomy" id="74557"/>
    <lineage>
        <taxon>Eukaryota</taxon>
        <taxon>Sar</taxon>
        <taxon>Stramenopiles</taxon>
        <taxon>Oomycota</taxon>
        <taxon>Saprolegniomycetes</taxon>
        <taxon>Saprolegniales</taxon>
        <taxon>Achlyaceae</taxon>
        <taxon>Thraustotheca</taxon>
    </lineage>
</organism>
<evidence type="ECO:0000313" key="13">
    <source>
        <dbReference type="Proteomes" id="UP000243217"/>
    </source>
</evidence>
<keyword evidence="9 11" id="KW-0472">Membrane</keyword>
<dbReference type="PANTHER" id="PTHR31646">
    <property type="entry name" value="ALPHA-1,2-MANNOSYLTRANSFERASE MNN2"/>
    <property type="match status" value="1"/>
</dbReference>
<dbReference type="GO" id="GO:0000139">
    <property type="term" value="C:Golgi membrane"/>
    <property type="evidence" value="ECO:0007669"/>
    <property type="project" value="UniProtKB-SubCell"/>
</dbReference>
<evidence type="ECO:0000256" key="8">
    <source>
        <dbReference type="ARBA" id="ARBA00023034"/>
    </source>
</evidence>
<comment type="subcellular location">
    <subcellularLocation>
        <location evidence="10">Endomembrane system</location>
        <topology evidence="10">Single-pass membrane protein</topology>
    </subcellularLocation>
    <subcellularLocation>
        <location evidence="1">Golgi apparatus membrane</location>
    </subcellularLocation>
    <subcellularLocation>
        <location evidence="2">Membrane</location>
        <topology evidence="2">Single-pass type II membrane protein</topology>
    </subcellularLocation>
</comment>
<keyword evidence="6" id="KW-0735">Signal-anchor</keyword>
<dbReference type="AlphaFoldDB" id="A0A1V9ZUW5"/>
<accession>A0A1V9ZUW5</accession>
<dbReference type="Proteomes" id="UP000243217">
    <property type="component" value="Unassembled WGS sequence"/>
</dbReference>
<evidence type="ECO:0000256" key="6">
    <source>
        <dbReference type="ARBA" id="ARBA00022968"/>
    </source>
</evidence>
<evidence type="ECO:0000256" key="7">
    <source>
        <dbReference type="ARBA" id="ARBA00022989"/>
    </source>
</evidence>
<dbReference type="Pfam" id="PF11051">
    <property type="entry name" value="Mannosyl_trans3"/>
    <property type="match status" value="1"/>
</dbReference>
<dbReference type="EMBL" id="JNBS01001454">
    <property type="protein sequence ID" value="OQS01797.1"/>
    <property type="molecule type" value="Genomic_DNA"/>
</dbReference>
<keyword evidence="5 11" id="KW-0812">Transmembrane</keyword>
<protein>
    <submittedName>
        <fullName evidence="12">Uncharacterized protein</fullName>
    </submittedName>
</protein>
<feature type="transmembrane region" description="Helical" evidence="11">
    <location>
        <begin position="493"/>
        <end position="513"/>
    </location>
</feature>
<comment type="caution">
    <text evidence="12">The sequence shown here is derived from an EMBL/GenBank/DDBJ whole genome shotgun (WGS) entry which is preliminary data.</text>
</comment>
<gene>
    <name evidence="12" type="ORF">THRCLA_21611</name>
</gene>
<evidence type="ECO:0000313" key="12">
    <source>
        <dbReference type="EMBL" id="OQS01797.1"/>
    </source>
</evidence>
<name>A0A1V9ZUW5_9STRA</name>